<keyword evidence="5 12" id="KW-1133">Transmembrane helix</keyword>
<keyword evidence="6" id="KW-0805">Transcription regulation</keyword>
<evidence type="ECO:0000256" key="10">
    <source>
        <dbReference type="ARBA" id="ARBA00030803"/>
    </source>
</evidence>
<comment type="subcellular location">
    <subcellularLocation>
        <location evidence="2">Cell membrane</location>
    </subcellularLocation>
    <subcellularLocation>
        <location evidence="1">Membrane</location>
        <topology evidence="1">Single-pass membrane protein</topology>
    </subcellularLocation>
</comment>
<dbReference type="InterPro" id="IPR051474">
    <property type="entry name" value="Anti-sigma-K/W_factor"/>
</dbReference>
<reference evidence="14 15" key="1">
    <citation type="submission" date="2020-08" db="EMBL/GenBank/DDBJ databases">
        <title>A Genomic Blueprint of the Chicken Gut Microbiome.</title>
        <authorList>
            <person name="Gilroy R."/>
            <person name="Ravi A."/>
            <person name="Getino M."/>
            <person name="Pursley I."/>
            <person name="Horton D.L."/>
            <person name="Alikhan N.-F."/>
            <person name="Baker D."/>
            <person name="Gharbi K."/>
            <person name="Hall N."/>
            <person name="Watson M."/>
            <person name="Adriaenssens E.M."/>
            <person name="Foster-Nyarko E."/>
            <person name="Jarju S."/>
            <person name="Secka A."/>
            <person name="Antonio M."/>
            <person name="Oren A."/>
            <person name="Chaudhuri R."/>
            <person name="La Ragione R.M."/>
            <person name="Hildebrand F."/>
            <person name="Pallen M.J."/>
        </authorList>
    </citation>
    <scope>NUCLEOTIDE SEQUENCE [LARGE SCALE GENOMIC DNA]</scope>
    <source>
        <strain evidence="14 15">Sa1CUA4</strain>
    </source>
</reference>
<comment type="caution">
    <text evidence="14">The sequence shown here is derived from an EMBL/GenBank/DDBJ whole genome shotgun (WGS) entry which is preliminary data.</text>
</comment>
<evidence type="ECO:0000256" key="9">
    <source>
        <dbReference type="ARBA" id="ARBA00029829"/>
    </source>
</evidence>
<protein>
    <recommendedName>
        <fullName evidence="10">Regulator of SigK</fullName>
    </recommendedName>
    <alternativeName>
        <fullName evidence="9">Sigma-K anti-sigma factor RskA</fullName>
    </alternativeName>
</protein>
<proteinExistence type="predicted"/>
<evidence type="ECO:0000256" key="7">
    <source>
        <dbReference type="ARBA" id="ARBA00023136"/>
    </source>
</evidence>
<name>A0ABR8X230_9MICO</name>
<keyword evidence="15" id="KW-1185">Reference proteome</keyword>
<keyword evidence="3" id="KW-1003">Cell membrane</keyword>
<organism evidence="14 15">
    <name type="scientific">Microbacterium gallinarum</name>
    <dbReference type="NCBI Taxonomy" id="2762209"/>
    <lineage>
        <taxon>Bacteria</taxon>
        <taxon>Bacillati</taxon>
        <taxon>Actinomycetota</taxon>
        <taxon>Actinomycetes</taxon>
        <taxon>Micrococcales</taxon>
        <taxon>Microbacteriaceae</taxon>
        <taxon>Microbacterium</taxon>
    </lineage>
</organism>
<evidence type="ECO:0000256" key="4">
    <source>
        <dbReference type="ARBA" id="ARBA00022692"/>
    </source>
</evidence>
<accession>A0ABR8X230</accession>
<feature type="compositionally biased region" description="Low complexity" evidence="11">
    <location>
        <begin position="269"/>
        <end position="283"/>
    </location>
</feature>
<evidence type="ECO:0000256" key="5">
    <source>
        <dbReference type="ARBA" id="ARBA00022989"/>
    </source>
</evidence>
<dbReference type="Pfam" id="PF10099">
    <property type="entry name" value="RskA_C"/>
    <property type="match status" value="1"/>
</dbReference>
<feature type="region of interest" description="Disordered" evidence="11">
    <location>
        <begin position="99"/>
        <end position="125"/>
    </location>
</feature>
<dbReference type="EMBL" id="JACSPM010000002">
    <property type="protein sequence ID" value="MBD8023395.1"/>
    <property type="molecule type" value="Genomic_DNA"/>
</dbReference>
<feature type="domain" description="Anti-sigma K factor RskA C-terminal" evidence="13">
    <location>
        <begin position="146"/>
        <end position="283"/>
    </location>
</feature>
<evidence type="ECO:0000256" key="1">
    <source>
        <dbReference type="ARBA" id="ARBA00004167"/>
    </source>
</evidence>
<evidence type="ECO:0000256" key="12">
    <source>
        <dbReference type="SAM" id="Phobius"/>
    </source>
</evidence>
<evidence type="ECO:0000256" key="8">
    <source>
        <dbReference type="ARBA" id="ARBA00023163"/>
    </source>
</evidence>
<dbReference type="InterPro" id="IPR041916">
    <property type="entry name" value="Anti_sigma_zinc_sf"/>
</dbReference>
<keyword evidence="7 12" id="KW-0472">Membrane</keyword>
<keyword evidence="4 12" id="KW-0812">Transmembrane</keyword>
<feature type="transmembrane region" description="Helical" evidence="12">
    <location>
        <begin position="144"/>
        <end position="164"/>
    </location>
</feature>
<keyword evidence="8" id="KW-0804">Transcription</keyword>
<dbReference type="PANTHER" id="PTHR37461:SF1">
    <property type="entry name" value="ANTI-SIGMA-K FACTOR RSKA"/>
    <property type="match status" value="1"/>
</dbReference>
<sequence>MNEQEFAELSAGYALDALSPEDRRVFQAALAENPEWVRLVDADVETAGALAESVPDAAPPLTLRSTLLSRVATMPQLPEMDAAAAAVAEPVASVAPLPTVPPVPSLPGDEPAGDAPTDDAPFVEPAPTTTTIQAISRRNWTRGLLTLAASLVILVVLGFGAVTINQYVNRPPEVVALAEIEAAPDAQAATVELTDGGTATAHWAESVGKVVLVSNGLPEISEDESFELWFVREDGTPVAAGVFEPAEGPSTVVLDGEMQAGDTIAVTVEPQGGSPSGEPSSEPIVAIPTA</sequence>
<dbReference type="InterPro" id="IPR018764">
    <property type="entry name" value="RskA_C"/>
</dbReference>
<dbReference type="PANTHER" id="PTHR37461">
    <property type="entry name" value="ANTI-SIGMA-K FACTOR RSKA"/>
    <property type="match status" value="1"/>
</dbReference>
<feature type="region of interest" description="Disordered" evidence="11">
    <location>
        <begin position="269"/>
        <end position="290"/>
    </location>
</feature>
<evidence type="ECO:0000256" key="11">
    <source>
        <dbReference type="SAM" id="MobiDB-lite"/>
    </source>
</evidence>
<evidence type="ECO:0000256" key="3">
    <source>
        <dbReference type="ARBA" id="ARBA00022475"/>
    </source>
</evidence>
<evidence type="ECO:0000256" key="2">
    <source>
        <dbReference type="ARBA" id="ARBA00004236"/>
    </source>
</evidence>
<evidence type="ECO:0000313" key="14">
    <source>
        <dbReference type="EMBL" id="MBD8023395.1"/>
    </source>
</evidence>
<dbReference type="RefSeq" id="WP_191766119.1">
    <property type="nucleotide sequence ID" value="NZ_JACSPM010000002.1"/>
</dbReference>
<evidence type="ECO:0000313" key="15">
    <source>
        <dbReference type="Proteomes" id="UP000602532"/>
    </source>
</evidence>
<gene>
    <name evidence="14" type="ORF">H9622_07285</name>
</gene>
<evidence type="ECO:0000259" key="13">
    <source>
        <dbReference type="Pfam" id="PF10099"/>
    </source>
</evidence>
<evidence type="ECO:0000256" key="6">
    <source>
        <dbReference type="ARBA" id="ARBA00023015"/>
    </source>
</evidence>
<dbReference type="Gene3D" id="1.10.10.1320">
    <property type="entry name" value="Anti-sigma factor, zinc-finger domain"/>
    <property type="match status" value="1"/>
</dbReference>
<dbReference type="Proteomes" id="UP000602532">
    <property type="component" value="Unassembled WGS sequence"/>
</dbReference>